<dbReference type="RefSeq" id="WP_116269840.1">
    <property type="nucleotide sequence ID" value="NZ_BGZJ01000001.1"/>
</dbReference>
<dbReference type="GO" id="GO:0009266">
    <property type="term" value="P:response to temperature stimulus"/>
    <property type="evidence" value="ECO:0007669"/>
    <property type="project" value="UniProtKB-ARBA"/>
</dbReference>
<dbReference type="OrthoDB" id="8520957at2"/>
<name>A0A388SFJ1_9BURK</name>
<dbReference type="CDD" id="cd18787">
    <property type="entry name" value="SF2_C_DEAD"/>
    <property type="match status" value="1"/>
</dbReference>
<keyword evidence="2" id="KW-0963">Cytoplasm</keyword>
<dbReference type="GO" id="GO:0016787">
    <property type="term" value="F:hydrolase activity"/>
    <property type="evidence" value="ECO:0007669"/>
    <property type="project" value="UniProtKB-KW"/>
</dbReference>
<feature type="compositionally biased region" description="Basic residues" evidence="12">
    <location>
        <begin position="445"/>
        <end position="456"/>
    </location>
</feature>
<organism evidence="16 17">
    <name type="scientific">Mesosutterella multiformis</name>
    <dbReference type="NCBI Taxonomy" id="2259133"/>
    <lineage>
        <taxon>Bacteria</taxon>
        <taxon>Pseudomonadati</taxon>
        <taxon>Pseudomonadota</taxon>
        <taxon>Betaproteobacteria</taxon>
        <taxon>Burkholderiales</taxon>
        <taxon>Sutterellaceae</taxon>
        <taxon>Mesosutterella</taxon>
    </lineage>
</organism>
<dbReference type="InterPro" id="IPR044742">
    <property type="entry name" value="DEAD/DEAH_RhlB"/>
</dbReference>
<keyword evidence="5 11" id="KW-0347">Helicase</keyword>
<dbReference type="PANTHER" id="PTHR47959:SF13">
    <property type="entry name" value="ATP-DEPENDENT RNA HELICASE RHLE"/>
    <property type="match status" value="1"/>
</dbReference>
<evidence type="ECO:0000256" key="6">
    <source>
        <dbReference type="ARBA" id="ARBA00022840"/>
    </source>
</evidence>
<dbReference type="EMBL" id="BGZJ01000001">
    <property type="protein sequence ID" value="GBO93464.1"/>
    <property type="molecule type" value="Genomic_DNA"/>
</dbReference>
<evidence type="ECO:0000256" key="3">
    <source>
        <dbReference type="ARBA" id="ARBA00022741"/>
    </source>
</evidence>
<evidence type="ECO:0000259" key="13">
    <source>
        <dbReference type="PROSITE" id="PS51192"/>
    </source>
</evidence>
<dbReference type="SMART" id="SM00490">
    <property type="entry name" value="HELICc"/>
    <property type="match status" value="1"/>
</dbReference>
<dbReference type="Proteomes" id="UP000266091">
    <property type="component" value="Unassembled WGS sequence"/>
</dbReference>
<dbReference type="InterPro" id="IPR011545">
    <property type="entry name" value="DEAD/DEAH_box_helicase_dom"/>
</dbReference>
<dbReference type="PROSITE" id="PS51194">
    <property type="entry name" value="HELICASE_CTER"/>
    <property type="match status" value="1"/>
</dbReference>
<accession>A0A388SFJ1</accession>
<comment type="catalytic activity">
    <reaction evidence="8">
        <text>ATP + H2O = ADP + phosphate + H(+)</text>
        <dbReference type="Rhea" id="RHEA:13065"/>
        <dbReference type="ChEBI" id="CHEBI:15377"/>
        <dbReference type="ChEBI" id="CHEBI:15378"/>
        <dbReference type="ChEBI" id="CHEBI:30616"/>
        <dbReference type="ChEBI" id="CHEBI:43474"/>
        <dbReference type="ChEBI" id="CHEBI:456216"/>
        <dbReference type="EC" id="3.6.4.13"/>
    </reaction>
</comment>
<dbReference type="GO" id="GO:0042255">
    <property type="term" value="P:ribosome assembly"/>
    <property type="evidence" value="ECO:0007669"/>
    <property type="project" value="UniProtKB-ARBA"/>
</dbReference>
<protein>
    <recommendedName>
        <fullName evidence="9">DEAD-box ATP-dependent RNA helicase RhpA</fullName>
        <ecNumber evidence="1">3.6.4.13</ecNumber>
    </recommendedName>
</protein>
<dbReference type="GO" id="GO:0005524">
    <property type="term" value="F:ATP binding"/>
    <property type="evidence" value="ECO:0007669"/>
    <property type="project" value="UniProtKB-KW"/>
</dbReference>
<accession>A0A401LJR0</accession>
<evidence type="ECO:0000256" key="11">
    <source>
        <dbReference type="RuleBase" id="RU000492"/>
    </source>
</evidence>
<dbReference type="Pfam" id="PF00270">
    <property type="entry name" value="DEAD"/>
    <property type="match status" value="1"/>
</dbReference>
<dbReference type="Pfam" id="PF00271">
    <property type="entry name" value="Helicase_C"/>
    <property type="match status" value="1"/>
</dbReference>
<feature type="region of interest" description="Disordered" evidence="12">
    <location>
        <begin position="379"/>
        <end position="593"/>
    </location>
</feature>
<evidence type="ECO:0000313" key="17">
    <source>
        <dbReference type="Proteomes" id="UP000266091"/>
    </source>
</evidence>
<reference evidence="16 17" key="1">
    <citation type="journal article" date="2018" name="Int. J. Syst. Evol. Microbiol.">
        <title>Mesosutterella multiformis gen. nov., sp. nov., a member of the family Sutterellaceae and Sutterella megalosphaeroides sp. nov., isolated from human faeces.</title>
        <authorList>
            <person name="Sakamoto M."/>
            <person name="Ikeyama N."/>
            <person name="Kunihiro T."/>
            <person name="Iino T."/>
            <person name="Yuki M."/>
            <person name="Ohkuma M."/>
        </authorList>
    </citation>
    <scope>NUCLEOTIDE SEQUENCE [LARGE SCALE GENOMIC DNA]</scope>
    <source>
        <strain evidence="16 17">4NBBH2</strain>
    </source>
</reference>
<evidence type="ECO:0000256" key="10">
    <source>
        <dbReference type="PROSITE-ProRule" id="PRU00552"/>
    </source>
</evidence>
<dbReference type="GO" id="GO:0005829">
    <property type="term" value="C:cytosol"/>
    <property type="evidence" value="ECO:0007669"/>
    <property type="project" value="TreeGrafter"/>
</dbReference>
<keyword evidence="4 11" id="KW-0378">Hydrolase</keyword>
<keyword evidence="17" id="KW-1185">Reference proteome</keyword>
<keyword evidence="6 11" id="KW-0067">ATP-binding</keyword>
<dbReference type="PROSITE" id="PS51195">
    <property type="entry name" value="Q_MOTIF"/>
    <property type="match status" value="1"/>
</dbReference>
<sequence length="593" mass="66174">MNQSFASLGLIDPLLKAIDELNYREPTPVQQKSIPSLLEGKDMLAAAQTGTGKTAAYSLPIIQKIAESGVRAKPKEVTALILAPTRELAAQIHENITAYSKYLDIRSALVFGGVNLKPQTAALARGVDILIATPGRLLDHLGQKHVSLSAVKFLVLDEADRMLDMGFIHDIRKLIKLIPENRQSLLFSATFSPEIRKLADSLLNSPVSVEISPNKESALIEQQAYAVPKNRKRELLRDLIVDEKWSQVLVFTRMKHAANRLCQQLIKDGLTAAAIHGNKSQNARTKALADFKDKKVQVLVATDIAARGLDIEQLPHVVNYDLPDVPEDYVHRIGRTGRAGVPGHAVSLVSPEDRPLLSAIEKLLKEKINLIVPAQYAGPQPEDLAEDDRREEQNHHQRLSQQSRARRRPAAAPRRSREEASESSEVSAEDSRSDRDSSAPERRGAARRHQVKRSTSRRSPEASSRRGSSDRSDRGDRAERSDRFDPDNFGNSINYTPRRKAPGRSRSRDTIARYEPVDPFAPEHQALFLPQSMPGERPYRAGGAEKRRRPSRGPRSDRSTDYFERNSRYTDSNTRSNLPPGLAPRRGGRSRNR</sequence>
<evidence type="ECO:0000256" key="2">
    <source>
        <dbReference type="ARBA" id="ARBA00022490"/>
    </source>
</evidence>
<feature type="domain" description="Helicase C-terminal" evidence="14">
    <location>
        <begin position="235"/>
        <end position="385"/>
    </location>
</feature>
<dbReference type="GO" id="GO:0003724">
    <property type="term" value="F:RNA helicase activity"/>
    <property type="evidence" value="ECO:0007669"/>
    <property type="project" value="UniProtKB-EC"/>
</dbReference>
<evidence type="ECO:0000256" key="4">
    <source>
        <dbReference type="ARBA" id="ARBA00022801"/>
    </source>
</evidence>
<dbReference type="SUPFAM" id="SSF52540">
    <property type="entry name" value="P-loop containing nucleoside triphosphate hydrolases"/>
    <property type="match status" value="1"/>
</dbReference>
<evidence type="ECO:0000256" key="8">
    <source>
        <dbReference type="ARBA" id="ARBA00047984"/>
    </source>
</evidence>
<dbReference type="FunFam" id="3.40.50.300:FF:000108">
    <property type="entry name" value="ATP-dependent RNA helicase RhlE"/>
    <property type="match status" value="1"/>
</dbReference>
<dbReference type="InterPro" id="IPR014014">
    <property type="entry name" value="RNA_helicase_DEAD_Q_motif"/>
</dbReference>
<dbReference type="FunFam" id="3.40.50.300:FF:000468">
    <property type="entry name" value="ATP-dependent RNA helicase RhlE"/>
    <property type="match status" value="1"/>
</dbReference>
<evidence type="ECO:0000256" key="1">
    <source>
        <dbReference type="ARBA" id="ARBA00012552"/>
    </source>
</evidence>
<evidence type="ECO:0000259" key="15">
    <source>
        <dbReference type="PROSITE" id="PS51195"/>
    </source>
</evidence>
<dbReference type="CDD" id="cd00268">
    <property type="entry name" value="DEADc"/>
    <property type="match status" value="1"/>
</dbReference>
<comment type="caution">
    <text evidence="16">The sequence shown here is derived from an EMBL/GenBank/DDBJ whole genome shotgun (WGS) entry which is preliminary data.</text>
</comment>
<feature type="compositionally biased region" description="Basic and acidic residues" evidence="12">
    <location>
        <begin position="429"/>
        <end position="444"/>
    </location>
</feature>
<comment type="similarity">
    <text evidence="7 11">Belongs to the DEAD box helicase family.</text>
</comment>
<dbReference type="GO" id="GO:0003676">
    <property type="term" value="F:nucleic acid binding"/>
    <property type="evidence" value="ECO:0007669"/>
    <property type="project" value="InterPro"/>
</dbReference>
<dbReference type="PANTHER" id="PTHR47959">
    <property type="entry name" value="ATP-DEPENDENT RNA HELICASE RHLE-RELATED"/>
    <property type="match status" value="1"/>
</dbReference>
<dbReference type="EC" id="3.6.4.13" evidence="1"/>
<evidence type="ECO:0000256" key="7">
    <source>
        <dbReference type="ARBA" id="ARBA00038437"/>
    </source>
</evidence>
<feature type="compositionally biased region" description="Basic and acidic residues" evidence="12">
    <location>
        <begin position="458"/>
        <end position="486"/>
    </location>
</feature>
<dbReference type="PROSITE" id="PS51192">
    <property type="entry name" value="HELICASE_ATP_BIND_1"/>
    <property type="match status" value="1"/>
</dbReference>
<dbReference type="InterPro" id="IPR001650">
    <property type="entry name" value="Helicase_C-like"/>
</dbReference>
<dbReference type="InterPro" id="IPR014001">
    <property type="entry name" value="Helicase_ATP-bd"/>
</dbReference>
<gene>
    <name evidence="16" type="ORF">MESMUL_08180</name>
</gene>
<evidence type="ECO:0000256" key="9">
    <source>
        <dbReference type="ARBA" id="ARBA00074363"/>
    </source>
</evidence>
<dbReference type="Gene3D" id="3.40.50.300">
    <property type="entry name" value="P-loop containing nucleotide triphosphate hydrolases"/>
    <property type="match status" value="2"/>
</dbReference>
<dbReference type="PROSITE" id="PS00039">
    <property type="entry name" value="DEAD_ATP_HELICASE"/>
    <property type="match status" value="1"/>
</dbReference>
<evidence type="ECO:0000256" key="5">
    <source>
        <dbReference type="ARBA" id="ARBA00022806"/>
    </source>
</evidence>
<feature type="domain" description="DEAD-box RNA helicase Q" evidence="15">
    <location>
        <begin position="3"/>
        <end position="31"/>
    </location>
</feature>
<keyword evidence="3 11" id="KW-0547">Nucleotide-binding</keyword>
<dbReference type="SMART" id="SM00487">
    <property type="entry name" value="DEXDc"/>
    <property type="match status" value="1"/>
</dbReference>
<dbReference type="InterPro" id="IPR000629">
    <property type="entry name" value="RNA-helicase_DEAD-box_CS"/>
</dbReference>
<proteinExistence type="inferred from homology"/>
<evidence type="ECO:0000313" key="16">
    <source>
        <dbReference type="EMBL" id="GBO93464.1"/>
    </source>
</evidence>
<dbReference type="InterPro" id="IPR027417">
    <property type="entry name" value="P-loop_NTPase"/>
</dbReference>
<feature type="compositionally biased region" description="Basic and acidic residues" evidence="12">
    <location>
        <begin position="554"/>
        <end position="568"/>
    </location>
</feature>
<feature type="short sequence motif" description="Q motif" evidence="10">
    <location>
        <begin position="3"/>
        <end position="31"/>
    </location>
</feature>
<feature type="domain" description="Helicase ATP-binding" evidence="13">
    <location>
        <begin position="34"/>
        <end position="209"/>
    </location>
</feature>
<dbReference type="InterPro" id="IPR050079">
    <property type="entry name" value="DEAD_box_RNA_helicase"/>
</dbReference>
<evidence type="ECO:0000256" key="12">
    <source>
        <dbReference type="SAM" id="MobiDB-lite"/>
    </source>
</evidence>
<dbReference type="AlphaFoldDB" id="A0A388SFJ1"/>
<evidence type="ECO:0000259" key="14">
    <source>
        <dbReference type="PROSITE" id="PS51194"/>
    </source>
</evidence>
<feature type="compositionally biased region" description="Basic and acidic residues" evidence="12">
    <location>
        <begin position="506"/>
        <end position="516"/>
    </location>
</feature>